<gene>
    <name evidence="2" type="ORF">ACFFGH_14420</name>
</gene>
<evidence type="ECO:0000259" key="1">
    <source>
        <dbReference type="PROSITE" id="PS50994"/>
    </source>
</evidence>
<name>A0ABV6RPX9_9GAMM</name>
<proteinExistence type="predicted"/>
<keyword evidence="3" id="KW-1185">Reference proteome</keyword>
<dbReference type="Gene3D" id="3.30.420.10">
    <property type="entry name" value="Ribonuclease H-like superfamily/Ribonuclease H"/>
    <property type="match status" value="1"/>
</dbReference>
<dbReference type="EMBL" id="JBHLTG010000003">
    <property type="protein sequence ID" value="MFC0679035.1"/>
    <property type="molecule type" value="Genomic_DNA"/>
</dbReference>
<dbReference type="InterPro" id="IPR036397">
    <property type="entry name" value="RNaseH_sf"/>
</dbReference>
<dbReference type="RefSeq" id="WP_386669390.1">
    <property type="nucleotide sequence ID" value="NZ_JBHLTG010000003.1"/>
</dbReference>
<dbReference type="Proteomes" id="UP001589896">
    <property type="component" value="Unassembled WGS sequence"/>
</dbReference>
<dbReference type="InterPro" id="IPR012337">
    <property type="entry name" value="RNaseH-like_sf"/>
</dbReference>
<feature type="domain" description="Integrase catalytic" evidence="1">
    <location>
        <begin position="1"/>
        <end position="82"/>
    </location>
</feature>
<dbReference type="PROSITE" id="PS50994">
    <property type="entry name" value="INTEGRASE"/>
    <property type="match status" value="1"/>
</dbReference>
<organism evidence="2 3">
    <name type="scientific">Lysobacter korlensis</name>
    <dbReference type="NCBI Taxonomy" id="553636"/>
    <lineage>
        <taxon>Bacteria</taxon>
        <taxon>Pseudomonadati</taxon>
        <taxon>Pseudomonadota</taxon>
        <taxon>Gammaproteobacteria</taxon>
        <taxon>Lysobacterales</taxon>
        <taxon>Lysobacteraceae</taxon>
        <taxon>Lysobacter</taxon>
    </lineage>
</organism>
<dbReference type="InterPro" id="IPR001584">
    <property type="entry name" value="Integrase_cat-core"/>
</dbReference>
<evidence type="ECO:0000313" key="3">
    <source>
        <dbReference type="Proteomes" id="UP001589896"/>
    </source>
</evidence>
<accession>A0ABV6RPX9</accession>
<comment type="caution">
    <text evidence="2">The sequence shown here is derived from an EMBL/GenBank/DDBJ whole genome shotgun (WGS) entry which is preliminary data.</text>
</comment>
<reference evidence="2 3" key="1">
    <citation type="submission" date="2024-09" db="EMBL/GenBank/DDBJ databases">
        <authorList>
            <person name="Sun Q."/>
            <person name="Mori K."/>
        </authorList>
    </citation>
    <scope>NUCLEOTIDE SEQUENCE [LARGE SCALE GENOMIC DNA]</scope>
    <source>
        <strain evidence="2 3">KCTC 23076</strain>
    </source>
</reference>
<protein>
    <submittedName>
        <fullName evidence="2">Integrase core domain-containing protein</fullName>
    </submittedName>
</protein>
<dbReference type="Pfam" id="PF13683">
    <property type="entry name" value="rve_3"/>
    <property type="match status" value="1"/>
</dbReference>
<sequence length="82" mass="9596">MTDNGARHASGRFRQLLNRLALRHLRTRPCTPRTNCKVERLVQTRLRESACARSSTSGKQSALALPRWLQHYKWHRPHPSLR</sequence>
<dbReference type="SUPFAM" id="SSF53098">
    <property type="entry name" value="Ribonuclease H-like"/>
    <property type="match status" value="1"/>
</dbReference>
<evidence type="ECO:0000313" key="2">
    <source>
        <dbReference type="EMBL" id="MFC0679035.1"/>
    </source>
</evidence>